<keyword evidence="2" id="KW-0233">DNA recombination</keyword>
<dbReference type="CDD" id="cd00338">
    <property type="entry name" value="Ser_Recombinase"/>
    <property type="match status" value="1"/>
</dbReference>
<evidence type="ECO:0000259" key="3">
    <source>
        <dbReference type="SMART" id="SM00857"/>
    </source>
</evidence>
<organism evidence="4 5">
    <name type="scientific">Vibrio genomosp. F6 str. FF-238</name>
    <dbReference type="NCBI Taxonomy" id="1191298"/>
    <lineage>
        <taxon>Bacteria</taxon>
        <taxon>Pseudomonadati</taxon>
        <taxon>Pseudomonadota</taxon>
        <taxon>Gammaproteobacteria</taxon>
        <taxon>Vibrionales</taxon>
        <taxon>Vibrionaceae</taxon>
        <taxon>Vibrio</taxon>
    </lineage>
</organism>
<dbReference type="PANTHER" id="PTHR30461:SF2">
    <property type="entry name" value="SERINE RECOMBINASE PINE-RELATED"/>
    <property type="match status" value="1"/>
</dbReference>
<name>A0A1E5CP26_9VIBR</name>
<protein>
    <submittedName>
        <fullName evidence="4">Site-specific recombinase</fullName>
    </submittedName>
</protein>
<feature type="domain" description="Resolvase/invertase-type recombinase catalytic" evidence="3">
    <location>
        <begin position="11"/>
        <end position="171"/>
    </location>
</feature>
<dbReference type="Gene3D" id="3.90.1750.20">
    <property type="entry name" value="Putative Large Serine Recombinase, Chain B, Domain 2"/>
    <property type="match status" value="1"/>
</dbReference>
<dbReference type="InterPro" id="IPR036162">
    <property type="entry name" value="Resolvase-like_N_sf"/>
</dbReference>
<dbReference type="Pfam" id="PF07508">
    <property type="entry name" value="Recombinase"/>
    <property type="match status" value="1"/>
</dbReference>
<dbReference type="InterPro" id="IPR011109">
    <property type="entry name" value="DNA_bind_recombinase_dom"/>
</dbReference>
<dbReference type="Proteomes" id="UP000094165">
    <property type="component" value="Unassembled WGS sequence"/>
</dbReference>
<dbReference type="GO" id="GO:0000150">
    <property type="term" value="F:DNA strand exchange activity"/>
    <property type="evidence" value="ECO:0007669"/>
    <property type="project" value="InterPro"/>
</dbReference>
<proteinExistence type="predicted"/>
<dbReference type="AlphaFoldDB" id="A0A1E5CP26"/>
<keyword evidence="1" id="KW-0238">DNA-binding</keyword>
<evidence type="ECO:0000313" key="5">
    <source>
        <dbReference type="Proteomes" id="UP000094165"/>
    </source>
</evidence>
<dbReference type="SMART" id="SM00857">
    <property type="entry name" value="Resolvase"/>
    <property type="match status" value="1"/>
</dbReference>
<evidence type="ECO:0000256" key="1">
    <source>
        <dbReference type="ARBA" id="ARBA00023125"/>
    </source>
</evidence>
<sequence>MKIHKTLAPQVYSYSRFSDMEQKKGSSLARQEDYAKKAAEQHGLELNDELVFTDLGKSAFHAIHKKAGAYGAFLKAIEKGLVAKGSYLIVENFDRLSREEAYKAQSDITRLIEADINIITAADGQLYNKQTLAQNPGLLFLMTGTMIRAHEESLTKQKRSVAAIEKKLGKFFDGELVDVGGPTPFWIQRSKGDRESLFSFSEDHNRVEGARIITHSFINGKSYGQIQDLLLEKEILSPKGDVKWGTTTISKVLENEALYGRKTVRLPALKDGTKDAQEHTLDGYFPALISKDDFDLIQQIKRVKKKGRTGYRFNSAKEEGVTSVVYLLSGYGKDKNGDARSVCSRCGGALGSRLQEQFTRKKEYVRTVMRLDCLSRTRKKSCDAKGIAQRELEKSFLQAVSEHVDYNLLNKDDSDARAVEIIDSRLEDLEGVIQRAAELFLLTDDTTAHEIARQKLNDAKAEKAELLKQKDDGKEFVISAEAIKEFEGYIQRAYEDENDFEARSYVKDILLQCVEKLVIDTEPRSVESLGYKNLYRGAKVWTVTVDFRSGKRITIYHDVDTNMSLFNQVEGAGNSFHTFTPEALKIWDQQGDEAFVKHLSETGYGLNSSYVQDFISSLDDK</sequence>
<dbReference type="Gene3D" id="3.40.50.1390">
    <property type="entry name" value="Resolvase, N-terminal catalytic domain"/>
    <property type="match status" value="1"/>
</dbReference>
<dbReference type="InterPro" id="IPR050639">
    <property type="entry name" value="SSR_resolvase"/>
</dbReference>
<dbReference type="GO" id="GO:0003677">
    <property type="term" value="F:DNA binding"/>
    <property type="evidence" value="ECO:0007669"/>
    <property type="project" value="UniProtKB-KW"/>
</dbReference>
<dbReference type="Pfam" id="PF00239">
    <property type="entry name" value="Resolvase"/>
    <property type="match status" value="1"/>
</dbReference>
<dbReference type="SUPFAM" id="SSF53041">
    <property type="entry name" value="Resolvase-like"/>
    <property type="match status" value="1"/>
</dbReference>
<comment type="caution">
    <text evidence="4">The sequence shown here is derived from an EMBL/GenBank/DDBJ whole genome shotgun (WGS) entry which is preliminary data.</text>
</comment>
<keyword evidence="5" id="KW-1185">Reference proteome</keyword>
<dbReference type="RefSeq" id="WP_017052734.1">
    <property type="nucleotide sequence ID" value="NZ_AJYW02000285.1"/>
</dbReference>
<evidence type="ECO:0000313" key="4">
    <source>
        <dbReference type="EMBL" id="OEE71673.1"/>
    </source>
</evidence>
<dbReference type="PANTHER" id="PTHR30461">
    <property type="entry name" value="DNA-INVERTASE FROM LAMBDOID PROPHAGE"/>
    <property type="match status" value="1"/>
</dbReference>
<gene>
    <name evidence="4" type="ORF">A130_07770</name>
</gene>
<accession>A0A1E5CP26</accession>
<evidence type="ECO:0000256" key="2">
    <source>
        <dbReference type="ARBA" id="ARBA00023172"/>
    </source>
</evidence>
<reference evidence="4 5" key="1">
    <citation type="journal article" date="2012" name="Science">
        <title>Ecological populations of bacteria act as socially cohesive units of antibiotic production and resistance.</title>
        <authorList>
            <person name="Cordero O.X."/>
            <person name="Wildschutte H."/>
            <person name="Kirkup B."/>
            <person name="Proehl S."/>
            <person name="Ngo L."/>
            <person name="Hussain F."/>
            <person name="Le Roux F."/>
            <person name="Mincer T."/>
            <person name="Polz M.F."/>
        </authorList>
    </citation>
    <scope>NUCLEOTIDE SEQUENCE [LARGE SCALE GENOMIC DNA]</scope>
    <source>
        <strain evidence="4 5">FF-238</strain>
    </source>
</reference>
<dbReference type="InterPro" id="IPR006119">
    <property type="entry name" value="Resolv_N"/>
</dbReference>
<dbReference type="InterPro" id="IPR038109">
    <property type="entry name" value="DNA_bind_recomb_sf"/>
</dbReference>
<dbReference type="EMBL" id="AJYW02000285">
    <property type="protein sequence ID" value="OEE71673.1"/>
    <property type="molecule type" value="Genomic_DNA"/>
</dbReference>